<dbReference type="EMBL" id="BARU01035310">
    <property type="protein sequence ID" value="GAH79204.1"/>
    <property type="molecule type" value="Genomic_DNA"/>
</dbReference>
<evidence type="ECO:0000313" key="1">
    <source>
        <dbReference type="EMBL" id="GAH79204.1"/>
    </source>
</evidence>
<dbReference type="AlphaFoldDB" id="X1JLR2"/>
<comment type="caution">
    <text evidence="1">The sequence shown here is derived from an EMBL/GenBank/DDBJ whole genome shotgun (WGS) entry which is preliminary data.</text>
</comment>
<sequence>MAGPGYKGYLFKGIAERSAIRYQYGNTTYSIKMGETKEERDR</sequence>
<reference evidence="1" key="1">
    <citation type="journal article" date="2014" name="Front. Microbiol.">
        <title>High frequency of phylogenetically diverse reductive dehalogenase-homologous genes in deep subseafloor sedimentary metagenomes.</title>
        <authorList>
            <person name="Kawai M."/>
            <person name="Futagami T."/>
            <person name="Toyoda A."/>
            <person name="Takaki Y."/>
            <person name="Nishi S."/>
            <person name="Hori S."/>
            <person name="Arai W."/>
            <person name="Tsubouchi T."/>
            <person name="Morono Y."/>
            <person name="Uchiyama I."/>
            <person name="Ito T."/>
            <person name="Fujiyama A."/>
            <person name="Inagaki F."/>
            <person name="Takami H."/>
        </authorList>
    </citation>
    <scope>NUCLEOTIDE SEQUENCE</scope>
    <source>
        <strain evidence="1">Expedition CK06-06</strain>
    </source>
</reference>
<accession>X1JLR2</accession>
<name>X1JLR2_9ZZZZ</name>
<protein>
    <submittedName>
        <fullName evidence="1">Uncharacterized protein</fullName>
    </submittedName>
</protein>
<proteinExistence type="predicted"/>
<gene>
    <name evidence="1" type="ORF">S03H2_55294</name>
</gene>
<organism evidence="1">
    <name type="scientific">marine sediment metagenome</name>
    <dbReference type="NCBI Taxonomy" id="412755"/>
    <lineage>
        <taxon>unclassified sequences</taxon>
        <taxon>metagenomes</taxon>
        <taxon>ecological metagenomes</taxon>
    </lineage>
</organism>